<dbReference type="GO" id="GO:0005283">
    <property type="term" value="F:amino acid:sodium symporter activity"/>
    <property type="evidence" value="ECO:0007669"/>
    <property type="project" value="TreeGrafter"/>
</dbReference>
<dbReference type="GO" id="GO:0089718">
    <property type="term" value="P:amino acid import across plasma membrane"/>
    <property type="evidence" value="ECO:0007669"/>
    <property type="project" value="TreeGrafter"/>
</dbReference>
<dbReference type="GO" id="GO:0005886">
    <property type="term" value="C:plasma membrane"/>
    <property type="evidence" value="ECO:0007669"/>
    <property type="project" value="TreeGrafter"/>
</dbReference>
<feature type="transmembrane region" description="Helical" evidence="12">
    <location>
        <begin position="680"/>
        <end position="704"/>
    </location>
</feature>
<name>A0A131XGJ5_9ACAR</name>
<feature type="transmembrane region" description="Helical" evidence="12">
    <location>
        <begin position="635"/>
        <end position="660"/>
    </location>
</feature>
<feature type="transmembrane region" description="Helical" evidence="12">
    <location>
        <begin position="266"/>
        <end position="287"/>
    </location>
</feature>
<evidence type="ECO:0000256" key="9">
    <source>
        <dbReference type="PIRSR" id="PIRSR600175-2"/>
    </source>
</evidence>
<feature type="binding site" evidence="8">
    <location>
        <position position="249"/>
    </location>
    <ligand>
        <name>Na(+)</name>
        <dbReference type="ChEBI" id="CHEBI:29101"/>
        <label>1</label>
    </ligand>
</feature>
<feature type="transmembrane region" description="Helical" evidence="12">
    <location>
        <begin position="308"/>
        <end position="336"/>
    </location>
</feature>
<dbReference type="InterPro" id="IPR037272">
    <property type="entry name" value="SNS_sf"/>
</dbReference>
<dbReference type="GO" id="GO:0046872">
    <property type="term" value="F:metal ion binding"/>
    <property type="evidence" value="ECO:0007669"/>
    <property type="project" value="UniProtKB-KW"/>
</dbReference>
<dbReference type="PANTHER" id="PTHR11616">
    <property type="entry name" value="SODIUM/CHLORIDE DEPENDENT TRANSPORTER"/>
    <property type="match status" value="1"/>
</dbReference>
<feature type="transmembrane region" description="Helical" evidence="12">
    <location>
        <begin position="796"/>
        <end position="815"/>
    </location>
</feature>
<keyword evidence="6 12" id="KW-1133">Transmembrane helix</keyword>
<dbReference type="PROSITE" id="PS00610">
    <property type="entry name" value="NA_NEUROTRAN_SYMP_1"/>
    <property type="match status" value="1"/>
</dbReference>
<dbReference type="AlphaFoldDB" id="A0A131XGJ5"/>
<accession>A0A131XGJ5</accession>
<feature type="binding site" evidence="8">
    <location>
        <position position="244"/>
    </location>
    <ligand>
        <name>Na(+)</name>
        <dbReference type="ChEBI" id="CHEBI:29101"/>
        <label>1</label>
    </ligand>
</feature>
<dbReference type="SUPFAM" id="SSF161070">
    <property type="entry name" value="SNF-like"/>
    <property type="match status" value="1"/>
</dbReference>
<evidence type="ECO:0000256" key="12">
    <source>
        <dbReference type="SAM" id="Phobius"/>
    </source>
</evidence>
<feature type="binding site" evidence="8">
    <location>
        <position position="650"/>
    </location>
    <ligand>
        <name>Na(+)</name>
        <dbReference type="ChEBI" id="CHEBI:29101"/>
        <label>1</label>
    </ligand>
</feature>
<organism evidence="13">
    <name type="scientific">Hyalomma excavatum</name>
    <dbReference type="NCBI Taxonomy" id="257692"/>
    <lineage>
        <taxon>Eukaryota</taxon>
        <taxon>Metazoa</taxon>
        <taxon>Ecdysozoa</taxon>
        <taxon>Arthropoda</taxon>
        <taxon>Chelicerata</taxon>
        <taxon>Arachnida</taxon>
        <taxon>Acari</taxon>
        <taxon>Parasitiformes</taxon>
        <taxon>Ixodida</taxon>
        <taxon>Ixodoidea</taxon>
        <taxon>Ixodidae</taxon>
        <taxon>Hyalomminae</taxon>
        <taxon>Hyalomma</taxon>
    </lineage>
</organism>
<comment type="subcellular location">
    <subcellularLocation>
        <location evidence="1">Membrane</location>
        <topology evidence="1">Multi-pass membrane protein</topology>
    </subcellularLocation>
</comment>
<keyword evidence="8" id="KW-0915">Sodium</keyword>
<evidence type="ECO:0000313" key="13">
    <source>
        <dbReference type="EMBL" id="JAP66139.1"/>
    </source>
</evidence>
<evidence type="ECO:0000256" key="11">
    <source>
        <dbReference type="SAM" id="MobiDB-lite"/>
    </source>
</evidence>
<dbReference type="PANTHER" id="PTHR11616:SF303">
    <property type="entry name" value="SODIUM- AND CHLORIDE-DEPENDENT GABA TRANSPORTER INE"/>
    <property type="match status" value="1"/>
</dbReference>
<dbReference type="InterPro" id="IPR000175">
    <property type="entry name" value="Na/ntran_symport"/>
</dbReference>
<keyword evidence="9" id="KW-1015">Disulfide bond</keyword>
<feature type="transmembrane region" description="Helical" evidence="12">
    <location>
        <begin position="710"/>
        <end position="731"/>
    </location>
</feature>
<feature type="compositionally biased region" description="Polar residues" evidence="11">
    <location>
        <begin position="859"/>
        <end position="873"/>
    </location>
</feature>
<feature type="binding site" evidence="8">
    <location>
        <position position="549"/>
    </location>
    <ligand>
        <name>Na(+)</name>
        <dbReference type="ChEBI" id="CHEBI:29101"/>
        <label>1</label>
    </ligand>
</feature>
<feature type="binding site" evidence="8">
    <location>
        <position position="581"/>
    </location>
    <ligand>
        <name>Na(+)</name>
        <dbReference type="ChEBI" id="CHEBI:29101"/>
        <label>1</label>
    </ligand>
</feature>
<evidence type="ECO:0000256" key="3">
    <source>
        <dbReference type="ARBA" id="ARBA00022448"/>
    </source>
</evidence>
<evidence type="ECO:0000256" key="7">
    <source>
        <dbReference type="ARBA" id="ARBA00023136"/>
    </source>
</evidence>
<feature type="transmembrane region" description="Helical" evidence="12">
    <location>
        <begin position="575"/>
        <end position="596"/>
    </location>
</feature>
<feature type="binding site" evidence="8">
    <location>
        <position position="651"/>
    </location>
    <ligand>
        <name>Na(+)</name>
        <dbReference type="ChEBI" id="CHEBI:29101"/>
        <label>1</label>
    </ligand>
</feature>
<feature type="disulfide bond" evidence="9">
    <location>
        <begin position="348"/>
        <end position="357"/>
    </location>
</feature>
<feature type="transmembrane region" description="Helical" evidence="12">
    <location>
        <begin position="495"/>
        <end position="515"/>
    </location>
</feature>
<dbReference type="PRINTS" id="PR00176">
    <property type="entry name" value="NANEUSMPORT"/>
</dbReference>
<keyword evidence="8" id="KW-0479">Metal-binding</keyword>
<keyword evidence="3 10" id="KW-0813">Transport</keyword>
<reference evidence="13" key="1">
    <citation type="journal article" date="2017" name="Ticks Tick Borne Dis.">
        <title>An insight into the sialome of Hyalomma excavatum.</title>
        <authorList>
            <person name="Ribeiro J.M."/>
            <person name="Slovak M."/>
            <person name="Francischetti I.M."/>
        </authorList>
    </citation>
    <scope>NUCLEOTIDE SEQUENCE</scope>
    <source>
        <strain evidence="13">Samish</strain>
        <tissue evidence="13">Salivary glands</tissue>
    </source>
</reference>
<feature type="region of interest" description="Disordered" evidence="11">
    <location>
        <begin position="859"/>
        <end position="888"/>
    </location>
</feature>
<protein>
    <recommendedName>
        <fullName evidence="10">Transporter</fullName>
    </recommendedName>
</protein>
<feature type="transmembrane region" description="Helical" evidence="12">
    <location>
        <begin position="464"/>
        <end position="483"/>
    </location>
</feature>
<evidence type="ECO:0000256" key="1">
    <source>
        <dbReference type="ARBA" id="ARBA00004141"/>
    </source>
</evidence>
<keyword evidence="5 10" id="KW-0769">Symport</keyword>
<feature type="transmembrane region" description="Helical" evidence="12">
    <location>
        <begin position="751"/>
        <end position="776"/>
    </location>
</feature>
<keyword evidence="4 10" id="KW-0812">Transmembrane</keyword>
<sequence>MQQANNVGHLYSASPQPSPLLARLPAFRYPSRSSGGSFSGVSGVVPGEGGGYDQVVALPFLQTATMPSPYVFSSDSPTNSPGATNGGGDASAGSGDCYAGLGPIILFPTSAGLVPGIPTMVSDPDQPPGTPTRLVFQPIAPPTPAPADMMSSKGFEEAARYHLRSFSFGEEPSNLATRKARRLSRSVPELRPIEPPKYTAKVTLEDDYETSSDEENVTEQPKKKVKESRWVHYLDLVAGCSREAVGLGNIWRFPYFCFVHGGGPFLMAYLTLLVVCGMPMICIEMAAGRVTQSGPIDAISKLCPLMKGVGLAGVAASFFMTALYAVLFSWALFYFFNSFHGVPRWARCANSWNTLRCSEDPVTLVMSQYGGFRNPDAPPPPLTLEFPNVTRPTVNWSAVANATTPAFRIPDLELDMTPRPRAASAEDDSSWVSYTLSKHTTTAQEFFDHKLLEMSSGIDSPGEVRWELLASVGLCLCLMYVSLRKHTFFSGRIKYVLSLAPMLVLFAFLLRVVMLDGATEGIMYMFEPNIKAIKSARLWIFALAQTIHSLGLTLGSNYVVSSKNKRQISLMRDTVISVFVNTLTVIVVGCVVFGTIGHICARWRQRIDSPFLHKDPGIVFVVYSEVIRNMPVPTFWAVFFFFFFICVAMDSQVTIASTVVQALEESYGRFIKQRFQGHSLFLLFICVACFITSIVYITQGGIYYFQMTDYYVAVLSLILISFLELCALGWFYGGHNLLSGQTEIMHHVPYIYLRICWGLITPLVFVAIMVCGGMSLTRLRYRNKQHFPMWVDIMGWVLFGLIASIVPVFAVKALHRTQASGIIEKVREALEPQMEVEPPSDYYWEPKPLVVINNTSKISSSNGQVGGSTTTKTAKPRKTYGRSGETGV</sequence>
<evidence type="ECO:0000256" key="10">
    <source>
        <dbReference type="RuleBase" id="RU003732"/>
    </source>
</evidence>
<feature type="transmembrane region" description="Helical" evidence="12">
    <location>
        <begin position="535"/>
        <end position="554"/>
    </location>
</feature>
<dbReference type="EMBL" id="GEFH01002442">
    <property type="protein sequence ID" value="JAP66139.1"/>
    <property type="molecule type" value="mRNA"/>
</dbReference>
<evidence type="ECO:0000256" key="2">
    <source>
        <dbReference type="ARBA" id="ARBA00006459"/>
    </source>
</evidence>
<evidence type="ECO:0000256" key="6">
    <source>
        <dbReference type="ARBA" id="ARBA00022989"/>
    </source>
</evidence>
<keyword evidence="7 12" id="KW-0472">Membrane</keyword>
<dbReference type="PROSITE" id="PS50267">
    <property type="entry name" value="NA_NEUROTRAN_SYMP_3"/>
    <property type="match status" value="1"/>
</dbReference>
<evidence type="ECO:0000256" key="4">
    <source>
        <dbReference type="ARBA" id="ARBA00022692"/>
    </source>
</evidence>
<evidence type="ECO:0000256" key="8">
    <source>
        <dbReference type="PIRSR" id="PIRSR600175-1"/>
    </source>
</evidence>
<proteinExistence type="evidence at transcript level"/>
<feature type="binding site" evidence="8">
    <location>
        <position position="245"/>
    </location>
    <ligand>
        <name>Na(+)</name>
        <dbReference type="ChEBI" id="CHEBI:29101"/>
        <label>1</label>
    </ligand>
</feature>
<evidence type="ECO:0000256" key="5">
    <source>
        <dbReference type="ARBA" id="ARBA00022847"/>
    </source>
</evidence>
<dbReference type="Pfam" id="PF00209">
    <property type="entry name" value="SNF"/>
    <property type="match status" value="2"/>
</dbReference>
<comment type="similarity">
    <text evidence="2 10">Belongs to the sodium:neurotransmitter symporter (SNF) (TC 2.A.22) family.</text>
</comment>